<name>A0A9W3YKZ6_BACTU</name>
<gene>
    <name evidence="2" type="ORF">D7J84_29820</name>
</gene>
<dbReference type="RefSeq" id="WP_061885333.1">
    <property type="nucleotide sequence ID" value="NZ_CP014287.1"/>
</dbReference>
<organism evidence="2 3">
    <name type="scientific">Bacillus thuringiensis</name>
    <dbReference type="NCBI Taxonomy" id="1428"/>
    <lineage>
        <taxon>Bacteria</taxon>
        <taxon>Bacillati</taxon>
        <taxon>Bacillota</taxon>
        <taxon>Bacilli</taxon>
        <taxon>Bacillales</taxon>
        <taxon>Bacillaceae</taxon>
        <taxon>Bacillus</taxon>
        <taxon>Bacillus cereus group</taxon>
    </lineage>
</organism>
<evidence type="ECO:0000256" key="1">
    <source>
        <dbReference type="ARBA" id="ARBA00023125"/>
    </source>
</evidence>
<dbReference type="Proteomes" id="UP000269847">
    <property type="component" value="Plasmid p.6"/>
</dbReference>
<dbReference type="InterPro" id="IPR010982">
    <property type="entry name" value="Lambda_DNA-bd_dom_sf"/>
</dbReference>
<dbReference type="PANTHER" id="PTHR46558:SF11">
    <property type="entry name" value="HTH-TYPE TRANSCRIPTIONAL REGULATOR XRE"/>
    <property type="match status" value="1"/>
</dbReference>
<dbReference type="CDD" id="cd00093">
    <property type="entry name" value="HTH_XRE"/>
    <property type="match status" value="1"/>
</dbReference>
<sequence length="109" mass="12637">MSETMGSRIQKVRKEKGMKQYELAEAIGVNFTTISLYESGKREPRKDIMEKIALVTNVSVDYLYGLTDNKVLNQEKLNKEEIEAAKLMERIMKLPPEKRNIINNLIDNF</sequence>
<dbReference type="EMBL" id="CP032613">
    <property type="protein sequence ID" value="AYF85205.1"/>
    <property type="molecule type" value="Genomic_DNA"/>
</dbReference>
<geneLocation type="plasmid" evidence="2 3">
    <name>p.6</name>
</geneLocation>
<accession>A0A9W3YKZ6</accession>
<dbReference type="AlphaFoldDB" id="A0A9W3YKZ6"/>
<dbReference type="PANTHER" id="PTHR46558">
    <property type="entry name" value="TRACRIPTIONAL REGULATORY PROTEIN-RELATED-RELATED"/>
    <property type="match status" value="1"/>
</dbReference>
<proteinExistence type="predicted"/>
<dbReference type="InterPro" id="IPR001387">
    <property type="entry name" value="Cro/C1-type_HTH"/>
</dbReference>
<keyword evidence="1" id="KW-0238">DNA-binding</keyword>
<dbReference type="SUPFAM" id="SSF47413">
    <property type="entry name" value="lambda repressor-like DNA-binding domains"/>
    <property type="match status" value="1"/>
</dbReference>
<keyword evidence="2" id="KW-0614">Plasmid</keyword>
<evidence type="ECO:0000313" key="3">
    <source>
        <dbReference type="Proteomes" id="UP000269847"/>
    </source>
</evidence>
<dbReference type="GO" id="GO:0003677">
    <property type="term" value="F:DNA binding"/>
    <property type="evidence" value="ECO:0007669"/>
    <property type="project" value="UniProtKB-KW"/>
</dbReference>
<dbReference type="SMART" id="SM00530">
    <property type="entry name" value="HTH_XRE"/>
    <property type="match status" value="1"/>
</dbReference>
<dbReference type="Gene3D" id="1.10.260.40">
    <property type="entry name" value="lambda repressor-like DNA-binding domains"/>
    <property type="match status" value="1"/>
</dbReference>
<evidence type="ECO:0000313" key="2">
    <source>
        <dbReference type="EMBL" id="AYF85205.1"/>
    </source>
</evidence>
<reference evidence="2 3" key="1">
    <citation type="submission" date="2018-09" db="EMBL/GenBank/DDBJ databases">
        <title>Complete genome of Bacillus thuringiensis strain QZL38.</title>
        <authorList>
            <person name="Song F."/>
        </authorList>
    </citation>
    <scope>NUCLEOTIDE SEQUENCE [LARGE SCALE GENOMIC DNA]</scope>
    <source>
        <strain evidence="2 3">QZL38</strain>
        <plasmid evidence="2 3">p.6</plasmid>
    </source>
</reference>
<dbReference type="PROSITE" id="PS50943">
    <property type="entry name" value="HTH_CROC1"/>
    <property type="match status" value="1"/>
</dbReference>
<dbReference type="Pfam" id="PF01381">
    <property type="entry name" value="HTH_3"/>
    <property type="match status" value="1"/>
</dbReference>
<protein>
    <submittedName>
        <fullName evidence="2">XRE family transcriptional regulator</fullName>
    </submittedName>
</protein>